<evidence type="ECO:0000313" key="2">
    <source>
        <dbReference type="Proteomes" id="UP000298652"/>
    </source>
</evidence>
<reference evidence="1" key="1">
    <citation type="submission" date="2019-03" db="EMBL/GenBank/DDBJ databases">
        <title>WGS assembly of Setaria viridis.</title>
        <authorList>
            <person name="Huang P."/>
            <person name="Jenkins J."/>
            <person name="Grimwood J."/>
            <person name="Barry K."/>
            <person name="Healey A."/>
            <person name="Mamidi S."/>
            <person name="Sreedasyam A."/>
            <person name="Shu S."/>
            <person name="Feldman M."/>
            <person name="Wu J."/>
            <person name="Yu Y."/>
            <person name="Chen C."/>
            <person name="Johnson J."/>
            <person name="Rokhsar D."/>
            <person name="Baxter I."/>
            <person name="Schmutz J."/>
            <person name="Brutnell T."/>
            <person name="Kellogg E."/>
        </authorList>
    </citation>
    <scope>NUCLEOTIDE SEQUENCE [LARGE SCALE GENOMIC DNA]</scope>
</reference>
<proteinExistence type="predicted"/>
<dbReference type="Proteomes" id="UP000298652">
    <property type="component" value="Chromosome 3"/>
</dbReference>
<sequence length="81" mass="8787">MDGCTGEFSRSQLPVTENRGRWCITASSHGHLLCTPCNEKLGVISASGWTPVATMARSRMSFAVCLLNVLRGCLVEGRVFL</sequence>
<keyword evidence="2" id="KW-1185">Reference proteome</keyword>
<evidence type="ECO:0000313" key="1">
    <source>
        <dbReference type="EMBL" id="TKW29256.1"/>
    </source>
</evidence>
<accession>A0A4V6DAD7</accession>
<gene>
    <name evidence="1" type="ORF">SEVIR_3G384200v2</name>
</gene>
<protein>
    <submittedName>
        <fullName evidence="1">Uncharacterized protein</fullName>
    </submittedName>
</protein>
<name>A0A4V6DAD7_SETVI</name>
<dbReference type="EMBL" id="CM016554">
    <property type="protein sequence ID" value="TKW29256.1"/>
    <property type="molecule type" value="Genomic_DNA"/>
</dbReference>
<dbReference type="AlphaFoldDB" id="A0A4V6DAD7"/>
<organism evidence="1 2">
    <name type="scientific">Setaria viridis</name>
    <name type="common">Green bristlegrass</name>
    <name type="synonym">Setaria italica subsp. viridis</name>
    <dbReference type="NCBI Taxonomy" id="4556"/>
    <lineage>
        <taxon>Eukaryota</taxon>
        <taxon>Viridiplantae</taxon>
        <taxon>Streptophyta</taxon>
        <taxon>Embryophyta</taxon>
        <taxon>Tracheophyta</taxon>
        <taxon>Spermatophyta</taxon>
        <taxon>Magnoliopsida</taxon>
        <taxon>Liliopsida</taxon>
        <taxon>Poales</taxon>
        <taxon>Poaceae</taxon>
        <taxon>PACMAD clade</taxon>
        <taxon>Panicoideae</taxon>
        <taxon>Panicodae</taxon>
        <taxon>Paniceae</taxon>
        <taxon>Cenchrinae</taxon>
        <taxon>Setaria</taxon>
    </lineage>
</organism>
<dbReference type="Gramene" id="TKW29256">
    <property type="protein sequence ID" value="TKW29256"/>
    <property type="gene ID" value="SEVIR_3G384200v2"/>
</dbReference>